<keyword evidence="4" id="KW-1133">Transmembrane helix</keyword>
<evidence type="ECO:0000313" key="5">
    <source>
        <dbReference type="EMBL" id="MFC4492356.1"/>
    </source>
</evidence>
<keyword evidence="2 5" id="KW-0808">Transferase</keyword>
<gene>
    <name evidence="5" type="ORF">ACFO0R_22325</name>
</gene>
<dbReference type="PANTHER" id="PTHR13610">
    <property type="entry name" value="METHYLTRANSFERASE DOMAIN-CONTAINING PROTEIN"/>
    <property type="match status" value="1"/>
</dbReference>
<accession>A0ABV9A402</accession>
<feature type="transmembrane region" description="Helical" evidence="4">
    <location>
        <begin position="31"/>
        <end position="50"/>
    </location>
</feature>
<dbReference type="GO" id="GO:0008168">
    <property type="term" value="F:methyltransferase activity"/>
    <property type="evidence" value="ECO:0007669"/>
    <property type="project" value="UniProtKB-KW"/>
</dbReference>
<proteinExistence type="predicted"/>
<dbReference type="PANTHER" id="PTHR13610:SF9">
    <property type="entry name" value="FI06469P"/>
    <property type="match status" value="1"/>
</dbReference>
<dbReference type="Gene3D" id="3.40.50.150">
    <property type="entry name" value="Vaccinia Virus protein VP39"/>
    <property type="match status" value="1"/>
</dbReference>
<evidence type="ECO:0000256" key="3">
    <source>
        <dbReference type="ARBA" id="ARBA00022691"/>
    </source>
</evidence>
<evidence type="ECO:0000256" key="1">
    <source>
        <dbReference type="ARBA" id="ARBA00022603"/>
    </source>
</evidence>
<evidence type="ECO:0000256" key="4">
    <source>
        <dbReference type="SAM" id="Phobius"/>
    </source>
</evidence>
<reference evidence="6" key="1">
    <citation type="journal article" date="2019" name="Int. J. Syst. Evol. Microbiol.">
        <title>The Global Catalogue of Microorganisms (GCM) 10K type strain sequencing project: providing services to taxonomists for standard genome sequencing and annotation.</title>
        <authorList>
            <consortium name="The Broad Institute Genomics Platform"/>
            <consortium name="The Broad Institute Genome Sequencing Center for Infectious Disease"/>
            <person name="Wu L."/>
            <person name="Ma J."/>
        </authorList>
    </citation>
    <scope>NUCLEOTIDE SEQUENCE [LARGE SCALE GENOMIC DNA]</scope>
    <source>
        <strain evidence="6">CGMCC 4.7608</strain>
    </source>
</reference>
<dbReference type="RefSeq" id="WP_231462003.1">
    <property type="nucleotide sequence ID" value="NZ_JAJOHW010000054.1"/>
</dbReference>
<protein>
    <submittedName>
        <fullName evidence="5">Class I SAM-dependent methyltransferase</fullName>
        <ecNumber evidence="5">2.1.1.-</ecNumber>
    </submittedName>
</protein>
<dbReference type="CDD" id="cd02440">
    <property type="entry name" value="AdoMet_MTases"/>
    <property type="match status" value="1"/>
</dbReference>
<feature type="transmembrane region" description="Helical" evidence="4">
    <location>
        <begin position="7"/>
        <end position="25"/>
    </location>
</feature>
<keyword evidence="3" id="KW-0949">S-adenosyl-L-methionine</keyword>
<dbReference type="InterPro" id="IPR026170">
    <property type="entry name" value="FAM173A/B"/>
</dbReference>
<keyword evidence="6" id="KW-1185">Reference proteome</keyword>
<keyword evidence="1 5" id="KW-0489">Methyltransferase</keyword>
<dbReference type="SUPFAM" id="SSF53335">
    <property type="entry name" value="S-adenosyl-L-methionine-dependent methyltransferases"/>
    <property type="match status" value="1"/>
</dbReference>
<keyword evidence="4" id="KW-0472">Membrane</keyword>
<evidence type="ECO:0000313" key="6">
    <source>
        <dbReference type="Proteomes" id="UP001595999"/>
    </source>
</evidence>
<sequence>MGLLSRLRHLGLQLLVAVVAMYFVAPAAQPLGWAILQGLCAAALAIFMRLPGWQRLLHGLFVPALALMQQAALPSWVYLLGLALTFALGRNAVLERVPLYRSSAQAAERLAGLLPERAALLEAGCGDGRLAVRLNRLRPDLRVRALENAWGSWALARARWWLEQRPQGVEFACGSFWREPWGGYDAVYVFLSPEPMARVWRKFLAEGRPGSLLVSNTFAVPDVEPDERIPLGGALQTELLIWRHPHGAC</sequence>
<organism evidence="5 6">
    <name type="scientific">Chromobacterium aquaticum</name>
    <dbReference type="NCBI Taxonomy" id="467180"/>
    <lineage>
        <taxon>Bacteria</taxon>
        <taxon>Pseudomonadati</taxon>
        <taxon>Pseudomonadota</taxon>
        <taxon>Betaproteobacteria</taxon>
        <taxon>Neisseriales</taxon>
        <taxon>Chromobacteriaceae</taxon>
        <taxon>Chromobacterium</taxon>
    </lineage>
</organism>
<comment type="caution">
    <text evidence="5">The sequence shown here is derived from an EMBL/GenBank/DDBJ whole genome shotgun (WGS) entry which is preliminary data.</text>
</comment>
<name>A0ABV9A402_9NEIS</name>
<dbReference type="GO" id="GO:0032259">
    <property type="term" value="P:methylation"/>
    <property type="evidence" value="ECO:0007669"/>
    <property type="project" value="UniProtKB-KW"/>
</dbReference>
<feature type="transmembrane region" description="Helical" evidence="4">
    <location>
        <begin position="71"/>
        <end position="89"/>
    </location>
</feature>
<dbReference type="EC" id="2.1.1.-" evidence="5"/>
<dbReference type="Proteomes" id="UP001595999">
    <property type="component" value="Unassembled WGS sequence"/>
</dbReference>
<evidence type="ECO:0000256" key="2">
    <source>
        <dbReference type="ARBA" id="ARBA00022679"/>
    </source>
</evidence>
<dbReference type="EMBL" id="JBHSEK010000026">
    <property type="protein sequence ID" value="MFC4492356.1"/>
    <property type="molecule type" value="Genomic_DNA"/>
</dbReference>
<keyword evidence="4" id="KW-0812">Transmembrane</keyword>
<dbReference type="InterPro" id="IPR029063">
    <property type="entry name" value="SAM-dependent_MTases_sf"/>
</dbReference>